<evidence type="ECO:0000256" key="5">
    <source>
        <dbReference type="ARBA" id="ARBA00022989"/>
    </source>
</evidence>
<keyword evidence="10" id="KW-1185">Reference proteome</keyword>
<evidence type="ECO:0000256" key="4">
    <source>
        <dbReference type="ARBA" id="ARBA00022692"/>
    </source>
</evidence>
<keyword evidence="3 9" id="KW-0808">Transferase</keyword>
<dbReference type="AlphaFoldDB" id="G8R393"/>
<protein>
    <submittedName>
        <fullName evidence="9">Exopolysaccharide biosynthesis polyprenyl glycosylphosphotransferase</fullName>
    </submittedName>
</protein>
<feature type="transmembrane region" description="Helical" evidence="7">
    <location>
        <begin position="83"/>
        <end position="102"/>
    </location>
</feature>
<evidence type="ECO:0000259" key="8">
    <source>
        <dbReference type="Pfam" id="PF02397"/>
    </source>
</evidence>
<dbReference type="PANTHER" id="PTHR30576">
    <property type="entry name" value="COLANIC BIOSYNTHESIS UDP-GLUCOSE LIPID CARRIER TRANSFERASE"/>
    <property type="match status" value="1"/>
</dbReference>
<accession>G8R393</accession>
<comment type="similarity">
    <text evidence="2">Belongs to the bacterial sugar transferase family.</text>
</comment>
<dbReference type="Gene3D" id="3.40.50.720">
    <property type="entry name" value="NAD(P)-binding Rossmann-like Domain"/>
    <property type="match status" value="1"/>
</dbReference>
<evidence type="ECO:0000256" key="1">
    <source>
        <dbReference type="ARBA" id="ARBA00004141"/>
    </source>
</evidence>
<sequence>MKNDTLQRFKYILMDTVAAICSYTILYVFRRVVTESGRFEVNELSFNNSYYLGLLLIPAFWIIVYFVTAFYRDIYRRSRLKELIYTFNASLLGGIFIFFALILDDWVENYTDYYRGFLVYFVSHFVLTGFGRFIISSNTAHRIRKGKISFNTLLIGSNDKAAELYTEIGNRTKTGNQFVGFVSVHNNIHVLVEKNLEHLGTHTQLPEVIERYSIEEVIIAIESSEHEKLENIINILQDTDVKVKMIPDTYDIISGKVKMEALASAPLIELNHELMPLWQSVVKRVFDIVVSALLLILLSPLLIFSAIMVKLSSDGPIFYTQVRSGENAKDFSMIKFRSMCVDAEKDGPQLSSENDSRITKWGRIMRKYRLDELPQFWNVLIGDMSIVGPRPERQYYIDLIKQKAPHYKHVQRVKPGITSWGMVKFGYAENVDEMVQRLKYDIIYIENMNLFNDLKILIYTVLIVLQGRGK</sequence>
<keyword evidence="5 7" id="KW-1133">Transmembrane helix</keyword>
<reference evidence="9 10" key="1">
    <citation type="journal article" date="2012" name="Stand. Genomic Sci.">
        <title>Genome sequence of the orange-pigmented seawater bacterium Owenweeksia hongkongensis type strain (UST20020801(T)).</title>
        <authorList>
            <person name="Riedel T."/>
            <person name="Held B."/>
            <person name="Nolan M."/>
            <person name="Lucas S."/>
            <person name="Lapidus A."/>
            <person name="Tice H."/>
            <person name="Del Rio T.G."/>
            <person name="Cheng J.F."/>
            <person name="Han C."/>
            <person name="Tapia R."/>
            <person name="Goodwin L.A."/>
            <person name="Pitluck S."/>
            <person name="Liolios K."/>
            <person name="Mavromatis K."/>
            <person name="Pagani I."/>
            <person name="Ivanova N."/>
            <person name="Mikhailova N."/>
            <person name="Pati A."/>
            <person name="Chen A."/>
            <person name="Palaniappan K."/>
            <person name="Rohde M."/>
            <person name="Tindall B.J."/>
            <person name="Detter J.C."/>
            <person name="Goker M."/>
            <person name="Woyke T."/>
            <person name="Bristow J."/>
            <person name="Eisen J.A."/>
            <person name="Markowitz V."/>
            <person name="Hugenholtz P."/>
            <person name="Klenk H.P."/>
            <person name="Kyrpides N.C."/>
        </authorList>
    </citation>
    <scope>NUCLEOTIDE SEQUENCE</scope>
    <source>
        <strain evidence="10">DSM 17368 / JCM 12287 / NRRL B-23963</strain>
    </source>
</reference>
<feature type="transmembrane region" description="Helical" evidence="7">
    <location>
        <begin position="285"/>
        <end position="309"/>
    </location>
</feature>
<proteinExistence type="inferred from homology"/>
<evidence type="ECO:0000313" key="10">
    <source>
        <dbReference type="Proteomes" id="UP000005631"/>
    </source>
</evidence>
<dbReference type="Pfam" id="PF02397">
    <property type="entry name" value="Bac_transf"/>
    <property type="match status" value="1"/>
</dbReference>
<feature type="transmembrane region" description="Helical" evidence="7">
    <location>
        <begin position="12"/>
        <end position="29"/>
    </location>
</feature>
<dbReference type="GO" id="GO:0016780">
    <property type="term" value="F:phosphotransferase activity, for other substituted phosphate groups"/>
    <property type="evidence" value="ECO:0007669"/>
    <property type="project" value="TreeGrafter"/>
</dbReference>
<dbReference type="PANTHER" id="PTHR30576:SF0">
    <property type="entry name" value="UNDECAPRENYL-PHOSPHATE N-ACETYLGALACTOSAMINYL 1-PHOSPHATE TRANSFERASE-RELATED"/>
    <property type="match status" value="1"/>
</dbReference>
<dbReference type="HOGENOM" id="CLU_024920_0_0_10"/>
<dbReference type="PATRIC" id="fig|926562.3.peg.919"/>
<dbReference type="OrthoDB" id="9808602at2"/>
<feature type="transmembrane region" description="Helical" evidence="7">
    <location>
        <begin position="49"/>
        <end position="71"/>
    </location>
</feature>
<dbReference type="RefSeq" id="WP_014201275.1">
    <property type="nucleotide sequence ID" value="NC_016599.1"/>
</dbReference>
<evidence type="ECO:0000256" key="3">
    <source>
        <dbReference type="ARBA" id="ARBA00022679"/>
    </source>
</evidence>
<keyword evidence="6 7" id="KW-0472">Membrane</keyword>
<name>G8R393_OWEHD</name>
<evidence type="ECO:0000256" key="7">
    <source>
        <dbReference type="SAM" id="Phobius"/>
    </source>
</evidence>
<dbReference type="NCBIfam" id="TIGR03025">
    <property type="entry name" value="EPS_sugtrans"/>
    <property type="match status" value="1"/>
</dbReference>
<keyword evidence="4 7" id="KW-0812">Transmembrane</keyword>
<dbReference type="STRING" id="926562.Oweho_0903"/>
<comment type="subcellular location">
    <subcellularLocation>
        <location evidence="1">Membrane</location>
        <topology evidence="1">Multi-pass membrane protein</topology>
    </subcellularLocation>
</comment>
<evidence type="ECO:0000313" key="9">
    <source>
        <dbReference type="EMBL" id="AEV31914.1"/>
    </source>
</evidence>
<dbReference type="eggNOG" id="COG1086">
    <property type="taxonomic scope" value="Bacteria"/>
</dbReference>
<gene>
    <name evidence="9" type="ordered locus">Oweho_0903</name>
</gene>
<organism evidence="9 10">
    <name type="scientific">Owenweeksia hongkongensis (strain DSM 17368 / CIP 108786 / JCM 12287 / NRRL B-23963 / UST20020801)</name>
    <dbReference type="NCBI Taxonomy" id="926562"/>
    <lineage>
        <taxon>Bacteria</taxon>
        <taxon>Pseudomonadati</taxon>
        <taxon>Bacteroidota</taxon>
        <taxon>Flavobacteriia</taxon>
        <taxon>Flavobacteriales</taxon>
        <taxon>Owenweeksiaceae</taxon>
        <taxon>Owenweeksia</taxon>
    </lineage>
</organism>
<evidence type="ECO:0000256" key="6">
    <source>
        <dbReference type="ARBA" id="ARBA00023136"/>
    </source>
</evidence>
<dbReference type="GO" id="GO:0016020">
    <property type="term" value="C:membrane"/>
    <property type="evidence" value="ECO:0007669"/>
    <property type="project" value="UniProtKB-SubCell"/>
</dbReference>
<feature type="transmembrane region" description="Helical" evidence="7">
    <location>
        <begin position="114"/>
        <end position="135"/>
    </location>
</feature>
<dbReference type="InterPro" id="IPR003362">
    <property type="entry name" value="Bact_transf"/>
</dbReference>
<dbReference type="InterPro" id="IPR017475">
    <property type="entry name" value="EPS_sugar_tfrase"/>
</dbReference>
<dbReference type="Pfam" id="PF13727">
    <property type="entry name" value="CoA_binding_3"/>
    <property type="match status" value="1"/>
</dbReference>
<evidence type="ECO:0000256" key="2">
    <source>
        <dbReference type="ARBA" id="ARBA00006464"/>
    </source>
</evidence>
<dbReference type="EMBL" id="CP003156">
    <property type="protein sequence ID" value="AEV31914.1"/>
    <property type="molecule type" value="Genomic_DNA"/>
</dbReference>
<dbReference type="eggNOG" id="COG2148">
    <property type="taxonomic scope" value="Bacteria"/>
</dbReference>
<dbReference type="KEGG" id="oho:Oweho_0903"/>
<feature type="domain" description="Bacterial sugar transferase" evidence="8">
    <location>
        <begin position="283"/>
        <end position="465"/>
    </location>
</feature>
<dbReference type="Proteomes" id="UP000005631">
    <property type="component" value="Chromosome"/>
</dbReference>